<dbReference type="GO" id="GO:0016020">
    <property type="term" value="C:membrane"/>
    <property type="evidence" value="ECO:0007669"/>
    <property type="project" value="TreeGrafter"/>
</dbReference>
<evidence type="ECO:0000256" key="1">
    <source>
        <dbReference type="ARBA" id="ARBA00022448"/>
    </source>
</evidence>
<dbReference type="Pfam" id="PF08718">
    <property type="entry name" value="GLTP"/>
    <property type="match status" value="1"/>
</dbReference>
<dbReference type="AlphaFoldDB" id="A0A0C9Q732"/>
<protein>
    <submittedName>
        <fullName evidence="3">Gltp protein</fullName>
    </submittedName>
</protein>
<feature type="non-terminal residue" evidence="3">
    <location>
        <position position="1"/>
    </location>
</feature>
<gene>
    <name evidence="3" type="primary">Gltp</name>
    <name evidence="3" type="ORF">g.37741</name>
</gene>
<evidence type="ECO:0000259" key="2">
    <source>
        <dbReference type="Pfam" id="PF08718"/>
    </source>
</evidence>
<dbReference type="GO" id="GO:1902388">
    <property type="term" value="F:ceramide 1-phosphate transfer activity"/>
    <property type="evidence" value="ECO:0007669"/>
    <property type="project" value="TreeGrafter"/>
</dbReference>
<organism evidence="3">
    <name type="scientific">Fopius arisanus</name>
    <dbReference type="NCBI Taxonomy" id="64838"/>
    <lineage>
        <taxon>Eukaryota</taxon>
        <taxon>Metazoa</taxon>
        <taxon>Ecdysozoa</taxon>
        <taxon>Arthropoda</taxon>
        <taxon>Hexapoda</taxon>
        <taxon>Insecta</taxon>
        <taxon>Pterygota</taxon>
        <taxon>Neoptera</taxon>
        <taxon>Endopterygota</taxon>
        <taxon>Hymenoptera</taxon>
        <taxon>Apocrita</taxon>
        <taxon>Ichneumonoidea</taxon>
        <taxon>Braconidae</taxon>
        <taxon>Opiinae</taxon>
        <taxon>Fopius</taxon>
    </lineage>
</organism>
<keyword evidence="1" id="KW-0813">Transport</keyword>
<dbReference type="InterPro" id="IPR036497">
    <property type="entry name" value="GLTP_sf"/>
</dbReference>
<dbReference type="GO" id="GO:0005829">
    <property type="term" value="C:cytosol"/>
    <property type="evidence" value="ECO:0007669"/>
    <property type="project" value="TreeGrafter"/>
</dbReference>
<sequence length="308" mass="35064">RNVVRSRFGVRVMELRESSGGMVVNSRQFPGCRPPLEALVALPPSQCLSPLTVFAEDSVGNVLKYPLPTAFFHCYLDFFFKHLVTAKTLEVPIIMSAPSLHIRGVKIHRHLLKYMFPQVINGEIDTNKFLNASRNFIQIIDKFGKVFIPLKYDMQNNIEKLSQRYNANKSSHASLQSLILSENNTEKNSVTAEALLWLTRELRMIQVLFDKIVTAERNNNYTEDLTSKINESYDEVMFGHSEWMAQQLFSLLAKSIPTCSQILLSLGENTPDAKVTTINTLDIISKQMQSNLIILNKFLYVNDIGQVF</sequence>
<evidence type="ECO:0000313" key="3">
    <source>
        <dbReference type="EMBL" id="JAG79715.1"/>
    </source>
</evidence>
<dbReference type="PANTHER" id="PTHR10219">
    <property type="entry name" value="GLYCOLIPID TRANSFER PROTEIN-RELATED"/>
    <property type="match status" value="1"/>
</dbReference>
<dbReference type="EMBL" id="GBYB01009948">
    <property type="protein sequence ID" value="JAG79715.1"/>
    <property type="molecule type" value="Transcribed_RNA"/>
</dbReference>
<dbReference type="SUPFAM" id="SSF110004">
    <property type="entry name" value="Glycolipid transfer protein, GLTP"/>
    <property type="match status" value="1"/>
</dbReference>
<feature type="domain" description="Glycolipid transfer protein" evidence="2">
    <location>
        <begin position="124"/>
        <end position="267"/>
    </location>
</feature>
<dbReference type="Gene3D" id="1.10.3520.10">
    <property type="entry name" value="Glycolipid transfer protein"/>
    <property type="match status" value="1"/>
</dbReference>
<reference evidence="3" key="1">
    <citation type="submission" date="2015-01" db="EMBL/GenBank/DDBJ databases">
        <title>Transcriptome Assembly of Fopius arisanus.</title>
        <authorList>
            <person name="Geib S."/>
        </authorList>
    </citation>
    <scope>NUCLEOTIDE SEQUENCE</scope>
</reference>
<name>A0A0C9Q732_9HYME</name>
<dbReference type="GO" id="GO:1902387">
    <property type="term" value="F:ceramide 1-phosphate binding"/>
    <property type="evidence" value="ECO:0007669"/>
    <property type="project" value="TreeGrafter"/>
</dbReference>
<dbReference type="PANTHER" id="PTHR10219:SF25">
    <property type="entry name" value="PLECKSTRIN HOMOLOGY DOMAIN-CONTAINING FAMILY A MEMBER 8"/>
    <property type="match status" value="1"/>
</dbReference>
<proteinExistence type="predicted"/>
<dbReference type="InterPro" id="IPR014830">
    <property type="entry name" value="Glycolipid_transfer_prot_dom"/>
</dbReference>
<accession>A0A0C9Q732</accession>